<reference evidence="6" key="1">
    <citation type="submission" date="2016-12" db="EMBL/GenBank/DDBJ databases">
        <authorList>
            <person name="Varghese N."/>
            <person name="Submissions S."/>
        </authorList>
    </citation>
    <scope>NUCLEOTIDE SEQUENCE [LARGE SCALE GENOMIC DNA]</scope>
    <source>
        <strain evidence="6">DSM 11544</strain>
    </source>
</reference>
<accession>A0A1M7UBT4</accession>
<evidence type="ECO:0000256" key="2">
    <source>
        <dbReference type="ARBA" id="ARBA00022448"/>
    </source>
</evidence>
<dbReference type="STRING" id="1121395.SAMN02745215_03407"/>
<keyword evidence="4" id="KW-0812">Transmembrane</keyword>
<feature type="transmembrane region" description="Helical" evidence="4">
    <location>
        <begin position="6"/>
        <end position="27"/>
    </location>
</feature>
<dbReference type="InterPro" id="IPR004682">
    <property type="entry name" value="TRAP_DctP"/>
</dbReference>
<dbReference type="InterPro" id="IPR018389">
    <property type="entry name" value="DctP_fam"/>
</dbReference>
<evidence type="ECO:0000256" key="4">
    <source>
        <dbReference type="SAM" id="Phobius"/>
    </source>
</evidence>
<keyword evidence="4" id="KW-0472">Membrane</keyword>
<protein>
    <submittedName>
        <fullName evidence="5">C4-dicarboxylate-binding protein DctP</fullName>
    </submittedName>
</protein>
<dbReference type="InterPro" id="IPR038404">
    <property type="entry name" value="TRAP_DctP_sf"/>
</dbReference>
<dbReference type="Pfam" id="PF03480">
    <property type="entry name" value="DctP"/>
    <property type="match status" value="1"/>
</dbReference>
<dbReference type="PANTHER" id="PTHR33376">
    <property type="match status" value="1"/>
</dbReference>
<sequence length="342" mass="39453">MARNNWLFILGMSMIVLLLSGCGTRVIDGQQVDKKDKIIIKFSHVVEENTPKGLAAIRFANLVRERSKGIIEVQVFPNSQLFKDGEEFEALSRGDVQMIAPTTSKIAQLLPQWQIWDLPYLFDDLDSVHQIMDGPLGKTLLAQLQQKNMKGLAMWDNGFKHLTNNDHPITKPGDLQGLTFRIMSQGILEEQFHSFGADTLYLPFNDVYQSLEEGRAQGQENTISNIYTKNFDQVQSYLTLSQHGFMGYTVIVNEEFWSQLPDQARELLEETMTEVTLWERDIAQKLNEEQLRELQKRNQIKIYTLDSEEKRIWQEDFALVYAKFAQKSGTGFLNDVKEFMEK</sequence>
<keyword evidence="2" id="KW-0813">Transport</keyword>
<dbReference type="AlphaFoldDB" id="A0A1M7UBT4"/>
<gene>
    <name evidence="5" type="ORF">SAMN02745215_03407</name>
</gene>
<keyword evidence="3" id="KW-0732">Signal</keyword>
<name>A0A1M7UBT4_9FIRM</name>
<dbReference type="NCBIfam" id="TIGR00787">
    <property type="entry name" value="dctP"/>
    <property type="match status" value="1"/>
</dbReference>
<dbReference type="EMBL" id="FRDN01000010">
    <property type="protein sequence ID" value="SHN80378.1"/>
    <property type="molecule type" value="Genomic_DNA"/>
</dbReference>
<dbReference type="PANTHER" id="PTHR33376:SF7">
    <property type="entry name" value="C4-DICARBOXYLATE-BINDING PROTEIN DCTB"/>
    <property type="match status" value="1"/>
</dbReference>
<dbReference type="RefSeq" id="WP_072773710.1">
    <property type="nucleotide sequence ID" value="NZ_FRDN01000010.1"/>
</dbReference>
<dbReference type="PROSITE" id="PS51257">
    <property type="entry name" value="PROKAR_LIPOPROTEIN"/>
    <property type="match status" value="1"/>
</dbReference>
<dbReference type="GO" id="GO:0030288">
    <property type="term" value="C:outer membrane-bounded periplasmic space"/>
    <property type="evidence" value="ECO:0007669"/>
    <property type="project" value="InterPro"/>
</dbReference>
<comment type="similarity">
    <text evidence="1">Belongs to the bacterial solute-binding protein 7 family.</text>
</comment>
<dbReference type="Gene3D" id="3.40.190.170">
    <property type="entry name" value="Bacterial extracellular solute-binding protein, family 7"/>
    <property type="match status" value="1"/>
</dbReference>
<evidence type="ECO:0000313" key="6">
    <source>
        <dbReference type="Proteomes" id="UP000184010"/>
    </source>
</evidence>
<dbReference type="NCBIfam" id="NF037995">
    <property type="entry name" value="TRAP_S1"/>
    <property type="match status" value="1"/>
</dbReference>
<organism evidence="5 6">
    <name type="scientific">Desulfitobacterium chlororespirans DSM 11544</name>
    <dbReference type="NCBI Taxonomy" id="1121395"/>
    <lineage>
        <taxon>Bacteria</taxon>
        <taxon>Bacillati</taxon>
        <taxon>Bacillota</taxon>
        <taxon>Clostridia</taxon>
        <taxon>Eubacteriales</taxon>
        <taxon>Desulfitobacteriaceae</taxon>
        <taxon>Desulfitobacterium</taxon>
    </lineage>
</organism>
<evidence type="ECO:0000313" key="5">
    <source>
        <dbReference type="EMBL" id="SHN80378.1"/>
    </source>
</evidence>
<dbReference type="Proteomes" id="UP000184010">
    <property type="component" value="Unassembled WGS sequence"/>
</dbReference>
<keyword evidence="6" id="KW-1185">Reference proteome</keyword>
<evidence type="ECO:0000256" key="3">
    <source>
        <dbReference type="ARBA" id="ARBA00022729"/>
    </source>
</evidence>
<proteinExistence type="inferred from homology"/>
<dbReference type="GO" id="GO:0055085">
    <property type="term" value="P:transmembrane transport"/>
    <property type="evidence" value="ECO:0007669"/>
    <property type="project" value="InterPro"/>
</dbReference>
<evidence type="ECO:0000256" key="1">
    <source>
        <dbReference type="ARBA" id="ARBA00009023"/>
    </source>
</evidence>
<dbReference type="PIRSF" id="PIRSF006470">
    <property type="entry name" value="DctB"/>
    <property type="match status" value="1"/>
</dbReference>
<keyword evidence="4" id="KW-1133">Transmembrane helix</keyword>